<accession>A0A1B1U3I6</accession>
<name>A0A1B1U3I6_9HELI</name>
<keyword evidence="3" id="KW-1185">Reference proteome</keyword>
<evidence type="ECO:0000313" key="2">
    <source>
        <dbReference type="EMBL" id="ANV97310.1"/>
    </source>
</evidence>
<evidence type="ECO:0000256" key="1">
    <source>
        <dbReference type="SAM" id="Phobius"/>
    </source>
</evidence>
<dbReference type="OrthoDB" id="5323038at2"/>
<gene>
    <name evidence="2" type="ORF">BBW65_00025</name>
</gene>
<keyword evidence="1" id="KW-0472">Membrane</keyword>
<organism evidence="2 3">
    <name type="scientific">Helicobacter enhydrae</name>
    <dbReference type="NCBI Taxonomy" id="222136"/>
    <lineage>
        <taxon>Bacteria</taxon>
        <taxon>Pseudomonadati</taxon>
        <taxon>Campylobacterota</taxon>
        <taxon>Epsilonproteobacteria</taxon>
        <taxon>Campylobacterales</taxon>
        <taxon>Helicobacteraceae</taxon>
        <taxon>Helicobacter</taxon>
    </lineage>
</organism>
<feature type="transmembrane region" description="Helical" evidence="1">
    <location>
        <begin position="6"/>
        <end position="27"/>
    </location>
</feature>
<keyword evidence="1" id="KW-0812">Transmembrane</keyword>
<dbReference type="AlphaFoldDB" id="A0A1B1U3I6"/>
<sequence length="83" mass="9891">MIWIEQNLGIVFSVLIGIASFLILLYVHIKDSETSKRLDKFEISIDNLHDEVYKLQKMIKKIQGEQEEKHLRLSIKWRLKPKI</sequence>
<evidence type="ECO:0008006" key="4">
    <source>
        <dbReference type="Google" id="ProtNLM"/>
    </source>
</evidence>
<dbReference type="RefSeq" id="WP_066338092.1">
    <property type="nucleotide sequence ID" value="NZ_CP016503.1"/>
</dbReference>
<protein>
    <recommendedName>
        <fullName evidence="4">Periplasmic protein</fullName>
    </recommendedName>
</protein>
<reference evidence="3" key="1">
    <citation type="submission" date="2016-07" db="EMBL/GenBank/DDBJ databases">
        <authorList>
            <person name="Florea S."/>
            <person name="Webb J.S."/>
            <person name="Jaromczyk J."/>
            <person name="Schardl C.L."/>
        </authorList>
    </citation>
    <scope>NUCLEOTIDE SEQUENCE [LARGE SCALE GENOMIC DNA]</scope>
    <source>
        <strain evidence="3">MIT 01-6242</strain>
    </source>
</reference>
<evidence type="ECO:0000313" key="3">
    <source>
        <dbReference type="Proteomes" id="UP000092884"/>
    </source>
</evidence>
<dbReference type="EMBL" id="CP016503">
    <property type="protein sequence ID" value="ANV97310.1"/>
    <property type="molecule type" value="Genomic_DNA"/>
</dbReference>
<keyword evidence="1" id="KW-1133">Transmembrane helix</keyword>
<dbReference type="Proteomes" id="UP000092884">
    <property type="component" value="Chromosome"/>
</dbReference>
<dbReference type="KEGG" id="het:BBW65_00025"/>
<proteinExistence type="predicted"/>